<dbReference type="PROSITE" id="PS51058">
    <property type="entry name" value="ZF_CXXC"/>
    <property type="match status" value="1"/>
</dbReference>
<keyword evidence="1" id="KW-0479">Metal-binding</keyword>
<evidence type="ECO:0000256" key="4">
    <source>
        <dbReference type="PROSITE-ProRule" id="PRU00509"/>
    </source>
</evidence>
<dbReference type="GO" id="GO:0008270">
    <property type="term" value="F:zinc ion binding"/>
    <property type="evidence" value="ECO:0007669"/>
    <property type="project" value="UniProtKB-KW"/>
</dbReference>
<proteinExistence type="predicted"/>
<feature type="non-terminal residue" evidence="7">
    <location>
        <position position="1"/>
    </location>
</feature>
<feature type="domain" description="CXXC-type" evidence="6">
    <location>
        <begin position="698"/>
        <end position="745"/>
    </location>
</feature>
<keyword evidence="2 4" id="KW-0863">Zinc-finger</keyword>
<keyword evidence="8" id="KW-1185">Reference proteome</keyword>
<dbReference type="Pfam" id="PF02008">
    <property type="entry name" value="zf-CXXC"/>
    <property type="match status" value="1"/>
</dbReference>
<feature type="region of interest" description="Disordered" evidence="5">
    <location>
        <begin position="255"/>
        <end position="321"/>
    </location>
</feature>
<dbReference type="EMBL" id="CAXKWB010000453">
    <property type="protein sequence ID" value="CAL4060901.1"/>
    <property type="molecule type" value="Genomic_DNA"/>
</dbReference>
<name>A0AAV2PKI6_MEGNR</name>
<reference evidence="7 8" key="1">
    <citation type="submission" date="2024-05" db="EMBL/GenBank/DDBJ databases">
        <authorList>
            <person name="Wallberg A."/>
        </authorList>
    </citation>
    <scope>NUCLEOTIDE SEQUENCE [LARGE SCALE GENOMIC DNA]</scope>
</reference>
<sequence length="770" mass="82031">LGISWIVHKRILVCLLQGEIPPGIIQHNLAEATRLLHMDGLLLVLQNAILAQGSAPLEPLSHLRIPTDMSKGGSEKLGKNKSSRLDQILYQKLNVDHLAPSGIPNPSSLDKHHGFLGELLTKTDSHKSTFGYTSSDMRYDPIRTPLKPLNLSKPNKNHAQATPTSSSVYFSTPVSGAPSVPNLSALASLSSQGDLGLSELSSYGMALSSAAATAAMSGLLSSPNLSPIMSQMPPLSSLTSQQALDILSLQQQLLSTTSVPPPKNNSNYTKNRNSNYMANESSSYSSTDANSQKIFHSRNNKSNNRRSSSSSSSSSSTSSSHLLNQYANHSLMKNLAGITPEMAKDIYEQLQLNPQLASLAEFGQMNSLNPLNISASLQSLANFQNFSNLPGLPPLFPYMAPPIPGTPPRVDTKLPPNTGGSIISPSSIMVPQQQMISASMSAQGDQLGHLNNKTVVSSIATSNTKNSASRLAIMDVQAGAAGEIKTTPAPNIISSGMNASNIRKSDSPEVVSIVEVGVTNGLTSSSLKSSTSAKDATKDTKDHNISDETVKSLLMDVSDIPTSILPPHTSSREMISLPKSGSIPCSEDSLVYVSPSMPTAAAMVTSSLSMSIPGTMSYPINGSGLMTTSSIGGQVAPTMILTDLTFADQTVTQHGPGRFVRDEHNGSVSSPEIVEITEEVPGDPQPAIRRTLYHPGHMGRKRKGCGDCDGCQVVDDCSQCRFCRDKAKFGGPNRLKQVCVYKRCILAETVETATAIEENKKRRIMGLKKK</sequence>
<evidence type="ECO:0000256" key="2">
    <source>
        <dbReference type="ARBA" id="ARBA00022771"/>
    </source>
</evidence>
<protein>
    <recommendedName>
        <fullName evidence="6">CXXC-type domain-containing protein</fullName>
    </recommendedName>
</protein>
<evidence type="ECO:0000256" key="5">
    <source>
        <dbReference type="SAM" id="MobiDB-lite"/>
    </source>
</evidence>
<keyword evidence="3" id="KW-0862">Zinc</keyword>
<dbReference type="InterPro" id="IPR002857">
    <property type="entry name" value="Znf_CXXC"/>
</dbReference>
<feature type="compositionally biased region" description="Low complexity" evidence="5">
    <location>
        <begin position="300"/>
        <end position="320"/>
    </location>
</feature>
<evidence type="ECO:0000259" key="6">
    <source>
        <dbReference type="PROSITE" id="PS51058"/>
    </source>
</evidence>
<feature type="region of interest" description="Disordered" evidence="5">
    <location>
        <begin position="524"/>
        <end position="543"/>
    </location>
</feature>
<feature type="region of interest" description="Disordered" evidence="5">
    <location>
        <begin position="141"/>
        <end position="166"/>
    </location>
</feature>
<organism evidence="7 8">
    <name type="scientific">Meganyctiphanes norvegica</name>
    <name type="common">Northern krill</name>
    <name type="synonym">Thysanopoda norvegica</name>
    <dbReference type="NCBI Taxonomy" id="48144"/>
    <lineage>
        <taxon>Eukaryota</taxon>
        <taxon>Metazoa</taxon>
        <taxon>Ecdysozoa</taxon>
        <taxon>Arthropoda</taxon>
        <taxon>Crustacea</taxon>
        <taxon>Multicrustacea</taxon>
        <taxon>Malacostraca</taxon>
        <taxon>Eumalacostraca</taxon>
        <taxon>Eucarida</taxon>
        <taxon>Euphausiacea</taxon>
        <taxon>Euphausiidae</taxon>
        <taxon>Meganyctiphanes</taxon>
    </lineage>
</organism>
<feature type="compositionally biased region" description="Low complexity" evidence="5">
    <location>
        <begin position="524"/>
        <end position="534"/>
    </location>
</feature>
<evidence type="ECO:0000313" key="7">
    <source>
        <dbReference type="EMBL" id="CAL4060901.1"/>
    </source>
</evidence>
<comment type="caution">
    <text evidence="7">The sequence shown here is derived from an EMBL/GenBank/DDBJ whole genome shotgun (WGS) entry which is preliminary data.</text>
</comment>
<evidence type="ECO:0000313" key="8">
    <source>
        <dbReference type="Proteomes" id="UP001497623"/>
    </source>
</evidence>
<dbReference type="Proteomes" id="UP001497623">
    <property type="component" value="Unassembled WGS sequence"/>
</dbReference>
<feature type="compositionally biased region" description="Polar residues" evidence="5">
    <location>
        <begin position="152"/>
        <end position="166"/>
    </location>
</feature>
<feature type="compositionally biased region" description="Low complexity" evidence="5">
    <location>
        <begin position="264"/>
        <end position="276"/>
    </location>
</feature>
<feature type="non-terminal residue" evidence="7">
    <location>
        <position position="770"/>
    </location>
</feature>
<dbReference type="GO" id="GO:0003677">
    <property type="term" value="F:DNA binding"/>
    <property type="evidence" value="ECO:0007669"/>
    <property type="project" value="InterPro"/>
</dbReference>
<gene>
    <name evidence="7" type="ORF">MNOR_LOCUS1656</name>
</gene>
<feature type="compositionally biased region" description="Polar residues" evidence="5">
    <location>
        <begin position="277"/>
        <end position="294"/>
    </location>
</feature>
<evidence type="ECO:0000256" key="3">
    <source>
        <dbReference type="ARBA" id="ARBA00022833"/>
    </source>
</evidence>
<accession>A0AAV2PKI6</accession>
<dbReference type="AlphaFoldDB" id="A0AAV2PKI6"/>
<evidence type="ECO:0000256" key="1">
    <source>
        <dbReference type="ARBA" id="ARBA00022723"/>
    </source>
</evidence>